<dbReference type="GO" id="GO:0003824">
    <property type="term" value="F:catalytic activity"/>
    <property type="evidence" value="ECO:0007669"/>
    <property type="project" value="InterPro"/>
</dbReference>
<evidence type="ECO:0000259" key="2">
    <source>
        <dbReference type="Pfam" id="PF03372"/>
    </source>
</evidence>
<dbReference type="SUPFAM" id="SSF56219">
    <property type="entry name" value="DNase I-like"/>
    <property type="match status" value="1"/>
</dbReference>
<comment type="caution">
    <text evidence="3">The sequence shown here is derived from an EMBL/GenBank/DDBJ whole genome shotgun (WGS) entry which is preliminary data.</text>
</comment>
<dbReference type="EMBL" id="JAGHQM010004323">
    <property type="protein sequence ID" value="KAH0536305.1"/>
    <property type="molecule type" value="Genomic_DNA"/>
</dbReference>
<reference evidence="3" key="1">
    <citation type="submission" date="2021-03" db="EMBL/GenBank/DDBJ databases">
        <title>Comparative genomics and phylogenomic investigation of the class Geoglossomycetes provide insights into ecological specialization and systematics.</title>
        <authorList>
            <person name="Melie T."/>
            <person name="Pirro S."/>
            <person name="Miller A.N."/>
            <person name="Quandt A."/>
        </authorList>
    </citation>
    <scope>NUCLEOTIDE SEQUENCE</scope>
    <source>
        <strain evidence="3">CAQ_001_2017</strain>
    </source>
</reference>
<sequence>LRYRPDGRHLVLMNTHLDDSGAESRLRAAGLIRAVVRRHVRARHRVVLAGDFNCEVSDPAYRCLTGADDDDDDDDDDDNDGDGRARLLDLRELVAERDRHGHEFTFTGFGNGDGPSARIDFIFLAGFAGGKGEGEGEKEEEEKEEEDDVEEEEEGRERNGRSRAARGYAVMSNRFDDGIYLSDHRAVVGDILLS</sequence>
<evidence type="ECO:0000256" key="1">
    <source>
        <dbReference type="SAM" id="MobiDB-lite"/>
    </source>
</evidence>
<accession>A0A9P8L0L6</accession>
<feature type="region of interest" description="Disordered" evidence="1">
    <location>
        <begin position="131"/>
        <end position="167"/>
    </location>
</feature>
<proteinExistence type="predicted"/>
<dbReference type="InterPro" id="IPR005135">
    <property type="entry name" value="Endo/exonuclease/phosphatase"/>
</dbReference>
<evidence type="ECO:0000313" key="3">
    <source>
        <dbReference type="EMBL" id="KAH0536305.1"/>
    </source>
</evidence>
<dbReference type="InterPro" id="IPR036691">
    <property type="entry name" value="Endo/exonu/phosph_ase_sf"/>
</dbReference>
<dbReference type="Pfam" id="PF03372">
    <property type="entry name" value="Exo_endo_phos"/>
    <property type="match status" value="1"/>
</dbReference>
<protein>
    <recommendedName>
        <fullName evidence="2">Endonuclease/exonuclease/phosphatase domain-containing protein</fullName>
    </recommendedName>
</protein>
<evidence type="ECO:0000313" key="4">
    <source>
        <dbReference type="Proteomes" id="UP000750711"/>
    </source>
</evidence>
<dbReference type="Proteomes" id="UP000750711">
    <property type="component" value="Unassembled WGS sequence"/>
</dbReference>
<name>A0A9P8L0L6_9PEZI</name>
<feature type="domain" description="Endonuclease/exonuclease/phosphatase" evidence="2">
    <location>
        <begin position="16"/>
        <end position="126"/>
    </location>
</feature>
<dbReference type="Gene3D" id="3.60.10.10">
    <property type="entry name" value="Endonuclease/exonuclease/phosphatase"/>
    <property type="match status" value="1"/>
</dbReference>
<dbReference type="AlphaFoldDB" id="A0A9P8L0L6"/>
<organism evidence="3 4">
    <name type="scientific">Trichoglossum hirsutum</name>
    <dbReference type="NCBI Taxonomy" id="265104"/>
    <lineage>
        <taxon>Eukaryota</taxon>
        <taxon>Fungi</taxon>
        <taxon>Dikarya</taxon>
        <taxon>Ascomycota</taxon>
        <taxon>Pezizomycotina</taxon>
        <taxon>Geoglossomycetes</taxon>
        <taxon>Geoglossales</taxon>
        <taxon>Geoglossaceae</taxon>
        <taxon>Trichoglossum</taxon>
    </lineage>
</organism>
<gene>
    <name evidence="3" type="ORF">GP486_008894</name>
</gene>
<keyword evidence="4" id="KW-1185">Reference proteome</keyword>
<feature type="non-terminal residue" evidence="3">
    <location>
        <position position="1"/>
    </location>
</feature>
<feature type="compositionally biased region" description="Acidic residues" evidence="1">
    <location>
        <begin position="136"/>
        <end position="154"/>
    </location>
</feature>